<dbReference type="AlphaFoldDB" id="A0A0M6YF97"/>
<proteinExistence type="predicted"/>
<keyword evidence="2" id="KW-1185">Reference proteome</keyword>
<evidence type="ECO:0000313" key="1">
    <source>
        <dbReference type="EMBL" id="CTQ47681.1"/>
    </source>
</evidence>
<evidence type="ECO:0008006" key="3">
    <source>
        <dbReference type="Google" id="ProtNLM"/>
    </source>
</evidence>
<dbReference type="RefSeq" id="WP_055661681.1">
    <property type="nucleotide sequence ID" value="NZ_CXST01000013.1"/>
</dbReference>
<reference evidence="2" key="1">
    <citation type="submission" date="2015-07" db="EMBL/GenBank/DDBJ databases">
        <authorList>
            <person name="Rodrigo-Torres Lidia"/>
            <person name="Arahal R.David."/>
        </authorList>
    </citation>
    <scope>NUCLEOTIDE SEQUENCE [LARGE SCALE GENOMIC DNA]</scope>
    <source>
        <strain evidence="2">CECT 4801</strain>
    </source>
</reference>
<gene>
    <name evidence="1" type="ORF">LAL4801_06143</name>
</gene>
<evidence type="ECO:0000313" key="2">
    <source>
        <dbReference type="Proteomes" id="UP000048926"/>
    </source>
</evidence>
<protein>
    <recommendedName>
        <fullName evidence="3">DUF551 domain-containing protein</fullName>
    </recommendedName>
</protein>
<dbReference type="Proteomes" id="UP000048926">
    <property type="component" value="Unassembled WGS sequence"/>
</dbReference>
<sequence>MIDSLKSLLHIDGWQPIETAPKDGTPVLLLEGNIIGLFYFGTEPGYVNFRGEPMKPTWIGTIIVSDLVRNDTGCKMLKVYGSEATLWMPLPPVSGADQP</sequence>
<accession>A0A0M6YF97</accession>
<dbReference type="OrthoDB" id="7510885at2"/>
<name>A0A0M6YF97_9HYPH</name>
<dbReference type="EMBL" id="CXST01000013">
    <property type="protein sequence ID" value="CTQ47681.1"/>
    <property type="molecule type" value="Genomic_DNA"/>
</dbReference>
<organism evidence="1 2">
    <name type="scientific">Roseibium aggregatum</name>
    <dbReference type="NCBI Taxonomy" id="187304"/>
    <lineage>
        <taxon>Bacteria</taxon>
        <taxon>Pseudomonadati</taxon>
        <taxon>Pseudomonadota</taxon>
        <taxon>Alphaproteobacteria</taxon>
        <taxon>Hyphomicrobiales</taxon>
        <taxon>Stappiaceae</taxon>
        <taxon>Roseibium</taxon>
    </lineage>
</organism>